<organism evidence="1 2">
    <name type="scientific">Cirrhinus mrigala</name>
    <name type="common">Mrigala</name>
    <dbReference type="NCBI Taxonomy" id="683832"/>
    <lineage>
        <taxon>Eukaryota</taxon>
        <taxon>Metazoa</taxon>
        <taxon>Chordata</taxon>
        <taxon>Craniata</taxon>
        <taxon>Vertebrata</taxon>
        <taxon>Euteleostomi</taxon>
        <taxon>Actinopterygii</taxon>
        <taxon>Neopterygii</taxon>
        <taxon>Teleostei</taxon>
        <taxon>Ostariophysi</taxon>
        <taxon>Cypriniformes</taxon>
        <taxon>Cyprinidae</taxon>
        <taxon>Labeoninae</taxon>
        <taxon>Labeonini</taxon>
        <taxon>Cirrhinus</taxon>
    </lineage>
</organism>
<proteinExistence type="predicted"/>
<dbReference type="Proteomes" id="UP001529510">
    <property type="component" value="Unassembled WGS sequence"/>
</dbReference>
<evidence type="ECO:0000313" key="2">
    <source>
        <dbReference type="Proteomes" id="UP001529510"/>
    </source>
</evidence>
<protein>
    <submittedName>
        <fullName evidence="1">Uncharacterized protein</fullName>
    </submittedName>
</protein>
<comment type="caution">
    <text evidence="1">The sequence shown here is derived from an EMBL/GenBank/DDBJ whole genome shotgun (WGS) entry which is preliminary data.</text>
</comment>
<evidence type="ECO:0000313" key="1">
    <source>
        <dbReference type="EMBL" id="KAL0147379.1"/>
    </source>
</evidence>
<sequence>AAALTGTGSMKERQDMLITTVDKQKQIMFNKAKTEMLKKLINLKLHIKNTLKSKLKKAMDTSLSQDSTIKLM</sequence>
<keyword evidence="2" id="KW-1185">Reference proteome</keyword>
<dbReference type="EMBL" id="JAMKFB020000759">
    <property type="protein sequence ID" value="KAL0147379.1"/>
    <property type="molecule type" value="Genomic_DNA"/>
</dbReference>
<feature type="non-terminal residue" evidence="1">
    <location>
        <position position="1"/>
    </location>
</feature>
<reference evidence="1 2" key="1">
    <citation type="submission" date="2024-05" db="EMBL/GenBank/DDBJ databases">
        <title>Genome sequencing and assembly of Indian major carp, Cirrhinus mrigala (Hamilton, 1822).</title>
        <authorList>
            <person name="Mohindra V."/>
            <person name="Chowdhury L.M."/>
            <person name="Lal K."/>
            <person name="Jena J.K."/>
        </authorList>
    </citation>
    <scope>NUCLEOTIDE SEQUENCE [LARGE SCALE GENOMIC DNA]</scope>
    <source>
        <strain evidence="1">CM1030</strain>
        <tissue evidence="1">Blood</tissue>
    </source>
</reference>
<feature type="non-terminal residue" evidence="1">
    <location>
        <position position="72"/>
    </location>
</feature>
<gene>
    <name evidence="1" type="ORF">M9458_057322</name>
</gene>
<dbReference type="AlphaFoldDB" id="A0ABD0MCE9"/>
<accession>A0ABD0MCE9</accession>
<name>A0ABD0MCE9_CIRMR</name>